<keyword evidence="14" id="KW-1185">Reference proteome</keyword>
<keyword evidence="5" id="KW-0288">FMN</keyword>
<dbReference type="Proteomes" id="UP000290545">
    <property type="component" value="Unassembled WGS sequence"/>
</dbReference>
<dbReference type="Pfam" id="PF00258">
    <property type="entry name" value="Flavodoxin_1"/>
    <property type="match status" value="1"/>
</dbReference>
<dbReference type="InterPro" id="IPR017927">
    <property type="entry name" value="FAD-bd_FR_type"/>
</dbReference>
<dbReference type="InterPro" id="IPR008254">
    <property type="entry name" value="Flavodoxin/NO_synth"/>
</dbReference>
<protein>
    <recommendedName>
        <fullName evidence="3">assimilatory sulfite reductase (NADPH)</fullName>
        <ecNumber evidence="3">1.8.1.2</ecNumber>
    </recommendedName>
</protein>
<dbReference type="Pfam" id="PF00667">
    <property type="entry name" value="FAD_binding_1"/>
    <property type="match status" value="1"/>
</dbReference>
<evidence type="ECO:0000256" key="9">
    <source>
        <dbReference type="ARBA" id="ARBA00023192"/>
    </source>
</evidence>
<evidence type="ECO:0000256" key="8">
    <source>
        <dbReference type="ARBA" id="ARBA00023002"/>
    </source>
</evidence>
<keyword evidence="9" id="KW-0028">Amino-acid biosynthesis</keyword>
<evidence type="ECO:0000256" key="7">
    <source>
        <dbReference type="ARBA" id="ARBA00022857"/>
    </source>
</evidence>
<evidence type="ECO:0000256" key="4">
    <source>
        <dbReference type="ARBA" id="ARBA00022630"/>
    </source>
</evidence>
<dbReference type="PRINTS" id="PR00369">
    <property type="entry name" value="FLAVODOXIN"/>
</dbReference>
<gene>
    <name evidence="13" type="ORF">ESB13_12955</name>
</gene>
<dbReference type="AlphaFoldDB" id="A0A4Q1D3W7"/>
<dbReference type="InterPro" id="IPR001094">
    <property type="entry name" value="Flavdoxin-like"/>
</dbReference>
<dbReference type="InterPro" id="IPR039261">
    <property type="entry name" value="FNR_nucleotide-bd"/>
</dbReference>
<dbReference type="Gene3D" id="3.40.50.80">
    <property type="entry name" value="Nucleotide-binding domain of ferredoxin-NADP reductase (FNR) module"/>
    <property type="match status" value="1"/>
</dbReference>
<dbReference type="PRINTS" id="PR00371">
    <property type="entry name" value="FPNCR"/>
</dbReference>
<evidence type="ECO:0000256" key="2">
    <source>
        <dbReference type="ARBA" id="ARBA00001974"/>
    </source>
</evidence>
<dbReference type="GO" id="GO:0019344">
    <property type="term" value="P:cysteine biosynthetic process"/>
    <property type="evidence" value="ECO:0007669"/>
    <property type="project" value="UniProtKB-KW"/>
</dbReference>
<evidence type="ECO:0000313" key="13">
    <source>
        <dbReference type="EMBL" id="RXK83028.1"/>
    </source>
</evidence>
<evidence type="ECO:0000259" key="12">
    <source>
        <dbReference type="PROSITE" id="PS51384"/>
    </source>
</evidence>
<dbReference type="SUPFAM" id="SSF63380">
    <property type="entry name" value="Riboflavin synthase domain-like"/>
    <property type="match status" value="1"/>
</dbReference>
<dbReference type="RefSeq" id="WP_129003935.1">
    <property type="nucleotide sequence ID" value="NZ_SDHZ01000002.1"/>
</dbReference>
<dbReference type="GO" id="GO:0005829">
    <property type="term" value="C:cytosol"/>
    <property type="evidence" value="ECO:0007669"/>
    <property type="project" value="TreeGrafter"/>
</dbReference>
<dbReference type="Gene3D" id="2.40.30.10">
    <property type="entry name" value="Translation factors"/>
    <property type="match status" value="1"/>
</dbReference>
<dbReference type="PROSITE" id="PS51384">
    <property type="entry name" value="FAD_FR"/>
    <property type="match status" value="1"/>
</dbReference>
<dbReference type="PANTHER" id="PTHR19384">
    <property type="entry name" value="NITRIC OXIDE SYNTHASE-RELATED"/>
    <property type="match status" value="1"/>
</dbReference>
<dbReference type="EC" id="1.8.1.2" evidence="3"/>
<dbReference type="Gene3D" id="1.20.990.10">
    <property type="entry name" value="NADPH-cytochrome p450 Reductase, Chain A, domain 3"/>
    <property type="match status" value="1"/>
</dbReference>
<dbReference type="Gene3D" id="3.40.50.360">
    <property type="match status" value="1"/>
</dbReference>
<evidence type="ECO:0000256" key="1">
    <source>
        <dbReference type="ARBA" id="ARBA00001917"/>
    </source>
</evidence>
<dbReference type="FunFam" id="3.40.50.80:FF:000001">
    <property type="entry name" value="NADPH--cytochrome P450 reductase 1"/>
    <property type="match status" value="1"/>
</dbReference>
<evidence type="ECO:0000256" key="3">
    <source>
        <dbReference type="ARBA" id="ARBA00012604"/>
    </source>
</evidence>
<keyword evidence="9" id="KW-0198">Cysteine biosynthesis</keyword>
<keyword evidence="6" id="KW-0274">FAD</keyword>
<comment type="cofactor">
    <cofactor evidence="1">
        <name>FMN</name>
        <dbReference type="ChEBI" id="CHEBI:58210"/>
    </cofactor>
</comment>
<dbReference type="InterPro" id="IPR003097">
    <property type="entry name" value="CysJ-like_FAD-binding"/>
</dbReference>
<proteinExistence type="predicted"/>
<evidence type="ECO:0000256" key="6">
    <source>
        <dbReference type="ARBA" id="ARBA00022827"/>
    </source>
</evidence>
<keyword evidence="7" id="KW-0521">NADP</keyword>
<keyword evidence="8" id="KW-0560">Oxidoreductase</keyword>
<evidence type="ECO:0000256" key="5">
    <source>
        <dbReference type="ARBA" id="ARBA00022643"/>
    </source>
</evidence>
<comment type="cofactor">
    <cofactor evidence="2">
        <name>FAD</name>
        <dbReference type="ChEBI" id="CHEBI:57692"/>
    </cofactor>
</comment>
<dbReference type="GO" id="GO:0004783">
    <property type="term" value="F:sulfite reductase (NADPH) activity"/>
    <property type="evidence" value="ECO:0007669"/>
    <property type="project" value="UniProtKB-EC"/>
</dbReference>
<reference evidence="13 14" key="1">
    <citation type="submission" date="2019-01" db="EMBL/GenBank/DDBJ databases">
        <title>Filimonas sp. strain TTM-71.</title>
        <authorList>
            <person name="Chen W.-M."/>
        </authorList>
    </citation>
    <scope>NUCLEOTIDE SEQUENCE [LARGE SCALE GENOMIC DNA]</scope>
    <source>
        <strain evidence="13 14">TTM-71</strain>
    </source>
</reference>
<evidence type="ECO:0000256" key="10">
    <source>
        <dbReference type="ARBA" id="ARBA00052219"/>
    </source>
</evidence>
<dbReference type="SUPFAM" id="SSF52218">
    <property type="entry name" value="Flavoproteins"/>
    <property type="match status" value="1"/>
</dbReference>
<dbReference type="InterPro" id="IPR001433">
    <property type="entry name" value="OxRdtase_FAD/NAD-bd"/>
</dbReference>
<dbReference type="GO" id="GO:0050660">
    <property type="term" value="F:flavin adenine dinucleotide binding"/>
    <property type="evidence" value="ECO:0007669"/>
    <property type="project" value="TreeGrafter"/>
</dbReference>
<dbReference type="PROSITE" id="PS50902">
    <property type="entry name" value="FLAVODOXIN_LIKE"/>
    <property type="match status" value="1"/>
</dbReference>
<feature type="domain" description="Flavodoxin-like" evidence="11">
    <location>
        <begin position="58"/>
        <end position="195"/>
    </location>
</feature>
<name>A0A4Q1D3W7_9BACT</name>
<organism evidence="13 14">
    <name type="scientific">Filimonas effusa</name>
    <dbReference type="NCBI Taxonomy" id="2508721"/>
    <lineage>
        <taxon>Bacteria</taxon>
        <taxon>Pseudomonadati</taxon>
        <taxon>Bacteroidota</taxon>
        <taxon>Chitinophagia</taxon>
        <taxon>Chitinophagales</taxon>
        <taxon>Chitinophagaceae</taxon>
        <taxon>Filimonas</taxon>
    </lineage>
</organism>
<dbReference type="PANTHER" id="PTHR19384:SF128">
    <property type="entry name" value="NADPH OXIDOREDUCTASE A"/>
    <property type="match status" value="1"/>
</dbReference>
<dbReference type="GO" id="GO:0010181">
    <property type="term" value="F:FMN binding"/>
    <property type="evidence" value="ECO:0007669"/>
    <property type="project" value="InterPro"/>
</dbReference>
<comment type="catalytic activity">
    <reaction evidence="10">
        <text>hydrogen sulfide + 3 NADP(+) + 3 H2O = sulfite + 3 NADPH + 4 H(+)</text>
        <dbReference type="Rhea" id="RHEA:13801"/>
        <dbReference type="ChEBI" id="CHEBI:15377"/>
        <dbReference type="ChEBI" id="CHEBI:15378"/>
        <dbReference type="ChEBI" id="CHEBI:17359"/>
        <dbReference type="ChEBI" id="CHEBI:29919"/>
        <dbReference type="ChEBI" id="CHEBI:57783"/>
        <dbReference type="ChEBI" id="CHEBI:58349"/>
        <dbReference type="EC" id="1.8.1.2"/>
    </reaction>
</comment>
<dbReference type="InterPro" id="IPR017938">
    <property type="entry name" value="Riboflavin_synthase-like_b-brl"/>
</dbReference>
<comment type="caution">
    <text evidence="13">The sequence shown here is derived from an EMBL/GenBank/DDBJ whole genome shotgun (WGS) entry which is preliminary data.</text>
</comment>
<dbReference type="InterPro" id="IPR001709">
    <property type="entry name" value="Flavoprot_Pyr_Nucl_cyt_Rdtase"/>
</dbReference>
<dbReference type="InterPro" id="IPR023173">
    <property type="entry name" value="NADPH_Cyt_P450_Rdtase_alpha"/>
</dbReference>
<dbReference type="EMBL" id="SDHZ01000002">
    <property type="protein sequence ID" value="RXK83028.1"/>
    <property type="molecule type" value="Genomic_DNA"/>
</dbReference>
<dbReference type="SUPFAM" id="SSF52343">
    <property type="entry name" value="Ferredoxin reductase-like, C-terminal NADP-linked domain"/>
    <property type="match status" value="1"/>
</dbReference>
<dbReference type="Pfam" id="PF00175">
    <property type="entry name" value="NAD_binding_1"/>
    <property type="match status" value="1"/>
</dbReference>
<evidence type="ECO:0000259" key="11">
    <source>
        <dbReference type="PROSITE" id="PS50902"/>
    </source>
</evidence>
<dbReference type="OrthoDB" id="9789468at2"/>
<accession>A0A4Q1D3W7</accession>
<sequence>MLAEPNLKLFRELISNASREELIWMNGFLAGITQSAGQVAVPVKELDAPPAATQVKKITLTYGTETGNSKKLATQFAAVAKKKGIAVKLSGLDQYRLTDLAKEEYLFTVLSTQGDGEPPATAKKFYDHLFEQAPELKQLKFGILGLGDTSYPLFCKAAEDVDTQLEKLGGNRLLDLQKCDTDYEQDAQQWFDQVLQVLANAGSAAAAAPAAAPKKTGHKKIHAGTILANVNLNDRGSAKETYHIEIATDDTVEYQPGDALGVIPHNKKQWVDTILSLAGLQAAHEVQYKDTTYQLGELLQKKLNIVHLPERVVAKYAAIVNQEIPATRIDLVDLLKIYPVKDATQFEEVVGILEPTVPRLYSIASAPSAHSGEIHLTVSRTCFPVNDEKKYGLCSDFLAQLEINSTLDFYIHPNNLFRLPAEDKDVIMIGPGTGIAPFRSFIAERDAAGASGRNWLFFGEQHFVSDFLYQTEIQNFVETGVLSKVSLAFSRDQMQKIYVQHRMYQESEELWEWLNSGAYLYVCGAKAPMSVDVEQALLSIITAHGNKSAEEAKEYLEQLQNEGRYLKDVY</sequence>
<evidence type="ECO:0000313" key="14">
    <source>
        <dbReference type="Proteomes" id="UP000290545"/>
    </source>
</evidence>
<keyword evidence="4" id="KW-0285">Flavoprotein</keyword>
<feature type="domain" description="FAD-binding FR-type" evidence="12">
    <location>
        <begin position="219"/>
        <end position="420"/>
    </location>
</feature>
<dbReference type="InterPro" id="IPR029039">
    <property type="entry name" value="Flavoprotein-like_sf"/>
</dbReference>